<dbReference type="EMBL" id="BKCJ010004528">
    <property type="protein sequence ID" value="GEU61574.1"/>
    <property type="molecule type" value="Genomic_DNA"/>
</dbReference>
<sequence>MDSLSPQVASAAKLSILNLNELDLWKMRVVEGVVQPVGHTSVEQKLARRNELKARDTLLMALPDKHQLEFNSHKDAKTLMEAIKKRFGGNTKTKKVQRTLLKQQFVASNRSILHNGCLTQEGFIAIDVLPVLAEYFK</sequence>
<comment type="caution">
    <text evidence="1">The sequence shown here is derived from an EMBL/GenBank/DDBJ whole genome shotgun (WGS) entry which is preliminary data.</text>
</comment>
<evidence type="ECO:0000313" key="1">
    <source>
        <dbReference type="EMBL" id="GEU61574.1"/>
    </source>
</evidence>
<proteinExistence type="predicted"/>
<name>A0A6L2LMQ7_TANCI</name>
<dbReference type="AlphaFoldDB" id="A0A6L2LMQ7"/>
<accession>A0A6L2LMQ7</accession>
<protein>
    <submittedName>
        <fullName evidence="1">Ribonuclease H-like domain-containing protein</fullName>
    </submittedName>
</protein>
<reference evidence="1" key="1">
    <citation type="journal article" date="2019" name="Sci. Rep.">
        <title>Draft genome of Tanacetum cinerariifolium, the natural source of mosquito coil.</title>
        <authorList>
            <person name="Yamashiro T."/>
            <person name="Shiraishi A."/>
            <person name="Satake H."/>
            <person name="Nakayama K."/>
        </authorList>
    </citation>
    <scope>NUCLEOTIDE SEQUENCE</scope>
</reference>
<gene>
    <name evidence="1" type="ORF">Tci_033552</name>
</gene>
<organism evidence="1">
    <name type="scientific">Tanacetum cinerariifolium</name>
    <name type="common">Dalmatian daisy</name>
    <name type="synonym">Chrysanthemum cinerariifolium</name>
    <dbReference type="NCBI Taxonomy" id="118510"/>
    <lineage>
        <taxon>Eukaryota</taxon>
        <taxon>Viridiplantae</taxon>
        <taxon>Streptophyta</taxon>
        <taxon>Embryophyta</taxon>
        <taxon>Tracheophyta</taxon>
        <taxon>Spermatophyta</taxon>
        <taxon>Magnoliopsida</taxon>
        <taxon>eudicotyledons</taxon>
        <taxon>Gunneridae</taxon>
        <taxon>Pentapetalae</taxon>
        <taxon>asterids</taxon>
        <taxon>campanulids</taxon>
        <taxon>Asterales</taxon>
        <taxon>Asteraceae</taxon>
        <taxon>Asteroideae</taxon>
        <taxon>Anthemideae</taxon>
        <taxon>Anthemidinae</taxon>
        <taxon>Tanacetum</taxon>
    </lineage>
</organism>